<evidence type="ECO:0000313" key="2">
    <source>
        <dbReference type="EMBL" id="EYC15697.1"/>
    </source>
</evidence>
<sequence>MLKVHVTSALGELAPLYGLYARLVHTPPLRRTRVRDDVLNWLDKSEFRWMCARLKCAVLIVDGVSWSCTQFCVLSLDVLVLLCFLCGFFLLVKNQSLDGELHLLGDLVAHCGISSST</sequence>
<gene>
    <name evidence="2" type="primary">Acey_s0036.g3302</name>
    <name evidence="2" type="ORF">Y032_0036g3302</name>
</gene>
<organism evidence="2 3">
    <name type="scientific">Ancylostoma ceylanicum</name>
    <dbReference type="NCBI Taxonomy" id="53326"/>
    <lineage>
        <taxon>Eukaryota</taxon>
        <taxon>Metazoa</taxon>
        <taxon>Ecdysozoa</taxon>
        <taxon>Nematoda</taxon>
        <taxon>Chromadorea</taxon>
        <taxon>Rhabditida</taxon>
        <taxon>Rhabditina</taxon>
        <taxon>Rhabditomorpha</taxon>
        <taxon>Strongyloidea</taxon>
        <taxon>Ancylostomatidae</taxon>
        <taxon>Ancylostomatinae</taxon>
        <taxon>Ancylostoma</taxon>
    </lineage>
</organism>
<evidence type="ECO:0000256" key="1">
    <source>
        <dbReference type="SAM" id="Phobius"/>
    </source>
</evidence>
<protein>
    <submittedName>
        <fullName evidence="2">Uncharacterized protein</fullName>
    </submittedName>
</protein>
<reference evidence="3" key="1">
    <citation type="journal article" date="2015" name="Nat. Genet.">
        <title>The genome and transcriptome of the zoonotic hookworm Ancylostoma ceylanicum identify infection-specific gene families.</title>
        <authorList>
            <person name="Schwarz E.M."/>
            <person name="Hu Y."/>
            <person name="Antoshechkin I."/>
            <person name="Miller M.M."/>
            <person name="Sternberg P.W."/>
            <person name="Aroian R.V."/>
        </authorList>
    </citation>
    <scope>NUCLEOTIDE SEQUENCE</scope>
    <source>
        <strain evidence="3">HY135</strain>
    </source>
</reference>
<dbReference type="EMBL" id="JARK01001372">
    <property type="protein sequence ID" value="EYC15697.1"/>
    <property type="molecule type" value="Genomic_DNA"/>
</dbReference>
<proteinExistence type="predicted"/>
<accession>A0A016ULH5</accession>
<keyword evidence="1" id="KW-0812">Transmembrane</keyword>
<evidence type="ECO:0000313" key="3">
    <source>
        <dbReference type="Proteomes" id="UP000024635"/>
    </source>
</evidence>
<dbReference type="Proteomes" id="UP000024635">
    <property type="component" value="Unassembled WGS sequence"/>
</dbReference>
<keyword evidence="1" id="KW-1133">Transmembrane helix</keyword>
<comment type="caution">
    <text evidence="2">The sequence shown here is derived from an EMBL/GenBank/DDBJ whole genome shotgun (WGS) entry which is preliminary data.</text>
</comment>
<name>A0A016ULH5_9BILA</name>
<keyword evidence="3" id="KW-1185">Reference proteome</keyword>
<keyword evidence="1" id="KW-0472">Membrane</keyword>
<dbReference type="AlphaFoldDB" id="A0A016ULH5"/>
<feature type="transmembrane region" description="Helical" evidence="1">
    <location>
        <begin position="73"/>
        <end position="92"/>
    </location>
</feature>